<dbReference type="EMBL" id="AUZX01010968">
    <property type="protein sequence ID" value="EQD45156.1"/>
    <property type="molecule type" value="Genomic_DNA"/>
</dbReference>
<dbReference type="PANTHER" id="PTHR43612">
    <property type="entry name" value="TRIFUNCTIONAL ENZYME SUBUNIT ALPHA"/>
    <property type="match status" value="1"/>
</dbReference>
<reference evidence="2" key="1">
    <citation type="submission" date="2013-08" db="EMBL/GenBank/DDBJ databases">
        <authorList>
            <person name="Mendez C."/>
            <person name="Richter M."/>
            <person name="Ferrer M."/>
            <person name="Sanchez J."/>
        </authorList>
    </citation>
    <scope>NUCLEOTIDE SEQUENCE</scope>
</reference>
<name>T0ZAZ6_9ZZZZ</name>
<dbReference type="Gene3D" id="3.40.50.720">
    <property type="entry name" value="NAD(P)-binding Rossmann-like Domain"/>
    <property type="match status" value="1"/>
</dbReference>
<dbReference type="GO" id="GO:0070403">
    <property type="term" value="F:NAD+ binding"/>
    <property type="evidence" value="ECO:0007669"/>
    <property type="project" value="InterPro"/>
</dbReference>
<dbReference type="AlphaFoldDB" id="T0ZAZ6"/>
<organism evidence="2">
    <name type="scientific">mine drainage metagenome</name>
    <dbReference type="NCBI Taxonomy" id="410659"/>
    <lineage>
        <taxon>unclassified sequences</taxon>
        <taxon>metagenomes</taxon>
        <taxon>ecological metagenomes</taxon>
    </lineage>
</organism>
<evidence type="ECO:0000313" key="2">
    <source>
        <dbReference type="EMBL" id="EQD45156.1"/>
    </source>
</evidence>
<feature type="domain" description="3-hydroxyacyl-CoA dehydrogenase NAD binding" evidence="1">
    <location>
        <begin position="81"/>
        <end position="170"/>
    </location>
</feature>
<sequence>GACVGSWAGDVRQEFYPAPYAIVSLWERFGNAGTPAHYEAEAHSIANLMSSPTARNLVRVFLLQDRLKGLGKKSDLGLKRVHVIGSGVMGGDIAAWCALRGYTVSLQDRESRFVEPALLRARKLFERRLRTPGAVEAAVKRLEMDLEGRNVPDADVVIEAIFENLEAKKAL</sequence>
<proteinExistence type="predicted"/>
<dbReference type="GO" id="GO:0004300">
    <property type="term" value="F:enoyl-CoA hydratase activity"/>
    <property type="evidence" value="ECO:0007669"/>
    <property type="project" value="TreeGrafter"/>
</dbReference>
<accession>T0ZAZ6</accession>
<dbReference type="EC" id="5.-.-.-" evidence="2"/>
<dbReference type="GO" id="GO:0006635">
    <property type="term" value="P:fatty acid beta-oxidation"/>
    <property type="evidence" value="ECO:0007669"/>
    <property type="project" value="TreeGrafter"/>
</dbReference>
<dbReference type="Pfam" id="PF02737">
    <property type="entry name" value="3HCDH_N"/>
    <property type="match status" value="1"/>
</dbReference>
<dbReference type="GO" id="GO:0016509">
    <property type="term" value="F:long-chain (3S)-3-hydroxyacyl-CoA dehydrogenase (NAD+) activity"/>
    <property type="evidence" value="ECO:0007669"/>
    <property type="project" value="TreeGrafter"/>
</dbReference>
<dbReference type="GO" id="GO:0016853">
    <property type="term" value="F:isomerase activity"/>
    <property type="evidence" value="ECO:0007669"/>
    <property type="project" value="UniProtKB-KW"/>
</dbReference>
<gene>
    <name evidence="2" type="ORF">B1A_14934</name>
</gene>
<keyword evidence="2" id="KW-0413">Isomerase</keyword>
<feature type="non-terminal residue" evidence="2">
    <location>
        <position position="171"/>
    </location>
</feature>
<dbReference type="InterPro" id="IPR036291">
    <property type="entry name" value="NAD(P)-bd_dom_sf"/>
</dbReference>
<reference evidence="2" key="2">
    <citation type="journal article" date="2014" name="ISME J.">
        <title>Microbial stratification in low pH oxic and suboxic macroscopic growths along an acid mine drainage.</title>
        <authorList>
            <person name="Mendez-Garcia C."/>
            <person name="Mesa V."/>
            <person name="Sprenger R.R."/>
            <person name="Richter M."/>
            <person name="Diez M.S."/>
            <person name="Solano J."/>
            <person name="Bargiela R."/>
            <person name="Golyshina O.V."/>
            <person name="Manteca A."/>
            <person name="Ramos J.L."/>
            <person name="Gallego J.R."/>
            <person name="Llorente I."/>
            <person name="Martins Dos Santos V.A."/>
            <person name="Jensen O.N."/>
            <person name="Pelaez A.I."/>
            <person name="Sanchez J."/>
            <person name="Ferrer M."/>
        </authorList>
    </citation>
    <scope>NUCLEOTIDE SEQUENCE</scope>
</reference>
<dbReference type="SUPFAM" id="SSF51735">
    <property type="entry name" value="NAD(P)-binding Rossmann-fold domains"/>
    <property type="match status" value="1"/>
</dbReference>
<comment type="caution">
    <text evidence="2">The sequence shown here is derived from an EMBL/GenBank/DDBJ whole genome shotgun (WGS) entry which is preliminary data.</text>
</comment>
<dbReference type="InterPro" id="IPR050136">
    <property type="entry name" value="FA_oxidation_alpha_subunit"/>
</dbReference>
<protein>
    <submittedName>
        <fullName evidence="2">3-hydroxyacyl-CoA dehydrogenase</fullName>
        <ecNumber evidence="2">5.-.-.-</ecNumber>
    </submittedName>
</protein>
<dbReference type="Gene3D" id="3.90.226.10">
    <property type="entry name" value="2-enoyl-CoA Hydratase, Chain A, domain 1"/>
    <property type="match status" value="1"/>
</dbReference>
<dbReference type="InterPro" id="IPR006176">
    <property type="entry name" value="3-OHacyl-CoA_DH_NAD-bd"/>
</dbReference>
<feature type="non-terminal residue" evidence="2">
    <location>
        <position position="1"/>
    </location>
</feature>
<evidence type="ECO:0000259" key="1">
    <source>
        <dbReference type="Pfam" id="PF02737"/>
    </source>
</evidence>
<dbReference type="PANTHER" id="PTHR43612:SF3">
    <property type="entry name" value="TRIFUNCTIONAL ENZYME SUBUNIT ALPHA, MITOCHONDRIAL"/>
    <property type="match status" value="1"/>
</dbReference>